<comment type="caution">
    <text evidence="6">The sequence shown here is derived from an EMBL/GenBank/DDBJ whole genome shotgun (WGS) entry which is preliminary data.</text>
</comment>
<dbReference type="InterPro" id="IPR006656">
    <property type="entry name" value="Mopterin_OxRdtase"/>
</dbReference>
<evidence type="ECO:0000259" key="5">
    <source>
        <dbReference type="PROSITE" id="PS51669"/>
    </source>
</evidence>
<dbReference type="PANTHER" id="PTHR43742:SF2">
    <property type="entry name" value="ASSIMILATORY NITRATE REDUCTASE CATALYTIC SUBUNIT"/>
    <property type="match status" value="1"/>
</dbReference>
<dbReference type="AlphaFoldDB" id="A0A2V1GVM8"/>
<dbReference type="Pfam" id="PF04879">
    <property type="entry name" value="Molybdop_Fe4S4"/>
    <property type="match status" value="1"/>
</dbReference>
<dbReference type="GO" id="GO:0043546">
    <property type="term" value="F:molybdopterin cofactor binding"/>
    <property type="evidence" value="ECO:0007669"/>
    <property type="project" value="InterPro"/>
</dbReference>
<dbReference type="PROSITE" id="PS51669">
    <property type="entry name" value="4FE4S_MOW_BIS_MGD"/>
    <property type="match status" value="1"/>
</dbReference>
<organism evidence="6 7">
    <name type="scientific">Pelagibaculum spongiae</name>
    <dbReference type="NCBI Taxonomy" id="2080658"/>
    <lineage>
        <taxon>Bacteria</taxon>
        <taxon>Pseudomonadati</taxon>
        <taxon>Pseudomonadota</taxon>
        <taxon>Gammaproteobacteria</taxon>
        <taxon>Oceanospirillales</taxon>
        <taxon>Pelagibaculum</taxon>
    </lineage>
</organism>
<gene>
    <name evidence="6" type="ORF">DC094_14025</name>
</gene>
<evidence type="ECO:0000256" key="1">
    <source>
        <dbReference type="ARBA" id="ARBA00010312"/>
    </source>
</evidence>
<dbReference type="Proteomes" id="UP000244906">
    <property type="component" value="Unassembled WGS sequence"/>
</dbReference>
<dbReference type="InterPro" id="IPR009010">
    <property type="entry name" value="Asp_de-COase-like_dom_sf"/>
</dbReference>
<dbReference type="Gene3D" id="2.20.25.90">
    <property type="entry name" value="ADC-like domains"/>
    <property type="match status" value="1"/>
</dbReference>
<keyword evidence="2" id="KW-0479">Metal-binding</keyword>
<dbReference type="Gene3D" id="3.40.228.10">
    <property type="entry name" value="Dimethylsulfoxide Reductase, domain 2"/>
    <property type="match status" value="1"/>
</dbReference>
<dbReference type="SMART" id="SM00926">
    <property type="entry name" value="Molybdop_Fe4S4"/>
    <property type="match status" value="1"/>
</dbReference>
<name>A0A2V1GVM8_9GAMM</name>
<dbReference type="Gene3D" id="3.40.50.740">
    <property type="match status" value="1"/>
</dbReference>
<dbReference type="GO" id="GO:0051536">
    <property type="term" value="F:iron-sulfur cluster binding"/>
    <property type="evidence" value="ECO:0007669"/>
    <property type="project" value="UniProtKB-KW"/>
</dbReference>
<evidence type="ECO:0000256" key="3">
    <source>
        <dbReference type="ARBA" id="ARBA00023004"/>
    </source>
</evidence>
<keyword evidence="7" id="KW-1185">Reference proteome</keyword>
<sequence length="793" mass="88521">MIAEPFDKSTARPLDRIQTQPSYVAHTAFNQATACVLCSLNCGLRVNVENNQITDITADLEHPFSKGHSCNKAYSIGKYNQHKQRVTQPLKRNLQGEFEPVSWDEAIAEIGTKLRTILDRDGGKALAIAGLGGQGNHLDITYGLSLLQLAKSPWWFSAYAQEKTQHALLDRQMVKAPLHGVLHPDPWNSDCLLLVGTNPVHSNRGYASATKLRQFAKDPKKILIAIDPRIHESSRLAKTHLPLKPGSDVWLFSGMLKHILTRQLYDQRFVSNSTSQFEQLQQLMADVDLTEMATRCELTPELIIQAAESYANAERGCIFYDTGIEWVPNSTLVSWLIRVLISITGNLCRDGGNHYRPTFTPNTHLLEQKSFTDTQSGIHGIPALGPFDMFSPNLLPEEIIDGPIRALIVEGANPLRSYSGSQEQSAALKQLELLVVIEPAMTETAMQADYVLPSPTGYEKWDWSTFGRHFPGIYAHLRPPVTQCQHNALPEPEIFHRIAQASGLLPSPPNWLRRLAEKGPNSFGLPAAGAAMAFIDSKASSRAAFARWVFWAYQLIGPQLPSPALASIWVNCQLFALTRRKNVLNVFPQWKALLPTQMGKNLFQKIIENPSGLEVARMDQKSPFKESCGWRDKKVRLLPAFIPELYRACLSNPAGDLIKHPDFPLMLAAGERSPWTANTIQRDPQWRKGKGQSCRLRIHPTVAEQHGLSADDWVRLETPWGKAELAIVLDKGMRLDNLSIPNGMGLLYPNDKGQLEAFGVNPNQLTGTEWRDEITGIPAHKTVPCRIFKINEV</sequence>
<dbReference type="InterPro" id="IPR050612">
    <property type="entry name" value="Prok_Mopterin_Oxidored"/>
</dbReference>
<dbReference type="GO" id="GO:0046872">
    <property type="term" value="F:metal ion binding"/>
    <property type="evidence" value="ECO:0007669"/>
    <property type="project" value="UniProtKB-KW"/>
</dbReference>
<dbReference type="Gene3D" id="2.40.40.20">
    <property type="match status" value="1"/>
</dbReference>
<dbReference type="PANTHER" id="PTHR43742">
    <property type="entry name" value="TRIMETHYLAMINE-N-OXIDE REDUCTASE"/>
    <property type="match status" value="1"/>
</dbReference>
<evidence type="ECO:0000313" key="6">
    <source>
        <dbReference type="EMBL" id="PVZ68391.1"/>
    </source>
</evidence>
<dbReference type="GO" id="GO:0016491">
    <property type="term" value="F:oxidoreductase activity"/>
    <property type="evidence" value="ECO:0007669"/>
    <property type="project" value="InterPro"/>
</dbReference>
<evidence type="ECO:0000313" key="7">
    <source>
        <dbReference type="Proteomes" id="UP000244906"/>
    </source>
</evidence>
<dbReference type="SUPFAM" id="SSF50692">
    <property type="entry name" value="ADC-like"/>
    <property type="match status" value="1"/>
</dbReference>
<keyword evidence="4" id="KW-0411">Iron-sulfur</keyword>
<dbReference type="Pfam" id="PF01568">
    <property type="entry name" value="Molydop_binding"/>
    <property type="match status" value="1"/>
</dbReference>
<protein>
    <recommendedName>
        <fullName evidence="5">4Fe-4S Mo/W bis-MGD-type domain-containing protein</fullName>
    </recommendedName>
</protein>
<reference evidence="6 7" key="1">
    <citation type="submission" date="2018-04" db="EMBL/GenBank/DDBJ databases">
        <title>Thalassorhabdus spongiae gen. nov., sp. nov., isolated from a marine sponge in South-West Iceland.</title>
        <authorList>
            <person name="Knobloch S."/>
            <person name="Daussin A."/>
            <person name="Johannsson R."/>
            <person name="Marteinsson V.T."/>
        </authorList>
    </citation>
    <scope>NUCLEOTIDE SEQUENCE [LARGE SCALE GENOMIC DNA]</scope>
    <source>
        <strain evidence="6 7">Hp12</strain>
    </source>
</reference>
<dbReference type="SUPFAM" id="SSF53706">
    <property type="entry name" value="Formate dehydrogenase/DMSO reductase, domains 1-3"/>
    <property type="match status" value="1"/>
</dbReference>
<dbReference type="InterPro" id="IPR006657">
    <property type="entry name" value="MoPterin_dinucl-bd_dom"/>
</dbReference>
<proteinExistence type="inferred from homology"/>
<feature type="domain" description="4Fe-4S Mo/W bis-MGD-type" evidence="5">
    <location>
        <begin position="28"/>
        <end position="84"/>
    </location>
</feature>
<evidence type="ECO:0000256" key="4">
    <source>
        <dbReference type="ARBA" id="ARBA00023014"/>
    </source>
</evidence>
<dbReference type="InterPro" id="IPR006963">
    <property type="entry name" value="Mopterin_OxRdtase_4Fe-4S_dom"/>
</dbReference>
<keyword evidence="3" id="KW-0408">Iron</keyword>
<dbReference type="EMBL" id="QDDL01000005">
    <property type="protein sequence ID" value="PVZ68391.1"/>
    <property type="molecule type" value="Genomic_DNA"/>
</dbReference>
<dbReference type="Pfam" id="PF00384">
    <property type="entry name" value="Molybdopterin"/>
    <property type="match status" value="1"/>
</dbReference>
<comment type="similarity">
    <text evidence="1">Belongs to the prokaryotic molybdopterin-containing oxidoreductase family.</text>
</comment>
<accession>A0A2V1GVM8</accession>
<evidence type="ECO:0000256" key="2">
    <source>
        <dbReference type="ARBA" id="ARBA00022723"/>
    </source>
</evidence>